<proteinExistence type="inferred from homology"/>
<dbReference type="InterPro" id="IPR028939">
    <property type="entry name" value="P5C_Rdtase_cat_N"/>
</dbReference>
<evidence type="ECO:0000256" key="2">
    <source>
        <dbReference type="ARBA" id="ARBA00023002"/>
    </source>
</evidence>
<dbReference type="Gene3D" id="3.40.50.720">
    <property type="entry name" value="NAD(P)-binding Rossmann-like Domain"/>
    <property type="match status" value="1"/>
</dbReference>
<evidence type="ECO:0000256" key="1">
    <source>
        <dbReference type="ARBA" id="ARBA00005525"/>
    </source>
</evidence>
<dbReference type="AlphaFoldDB" id="B0L910"/>
<evidence type="ECO:0000313" key="4">
    <source>
        <dbReference type="EMBL" id="ABR01135.1"/>
    </source>
</evidence>
<dbReference type="PANTHER" id="PTHR11645">
    <property type="entry name" value="PYRROLINE-5-CARBOXYLATE REDUCTASE"/>
    <property type="match status" value="1"/>
</dbReference>
<dbReference type="GO" id="GO:0055129">
    <property type="term" value="P:L-proline biosynthetic process"/>
    <property type="evidence" value="ECO:0007669"/>
    <property type="project" value="TreeGrafter"/>
</dbReference>
<dbReference type="PANTHER" id="PTHR11645:SF0">
    <property type="entry name" value="PYRROLINE-5-CARBOXYLATE REDUCTASE 3"/>
    <property type="match status" value="1"/>
</dbReference>
<dbReference type="SUPFAM" id="SSF51735">
    <property type="entry name" value="NAD(P)-binding Rossmann-fold domains"/>
    <property type="match status" value="1"/>
</dbReference>
<organism evidence="4">
    <name type="scientific">uncultured Geobacter sp</name>
    <dbReference type="NCBI Taxonomy" id="186741"/>
    <lineage>
        <taxon>Bacteria</taxon>
        <taxon>Pseudomonadati</taxon>
        <taxon>Thermodesulfobacteriota</taxon>
        <taxon>Desulfuromonadia</taxon>
        <taxon>Geobacterales</taxon>
        <taxon>Geobacteraceae</taxon>
        <taxon>Geobacter</taxon>
        <taxon>environmental samples</taxon>
    </lineage>
</organism>
<keyword evidence="2" id="KW-0560">Oxidoreductase</keyword>
<feature type="non-terminal residue" evidence="4">
    <location>
        <position position="147"/>
    </location>
</feature>
<accession>B0L910</accession>
<gene>
    <name evidence="4" type="primary">proC</name>
</gene>
<dbReference type="GO" id="GO:0004735">
    <property type="term" value="F:pyrroline-5-carboxylate reductase activity"/>
    <property type="evidence" value="ECO:0007669"/>
    <property type="project" value="TreeGrafter"/>
</dbReference>
<sequence length="147" mass="15094">IGGGNMAEAIIKGLLREDSPATLMVAEISVERRSHLAKTYPGIRVVENSAQAAAWGDVIILAVKPQQAATVLTTIRQAVGPGKLVVSIMAGVRSASLEETLESGARVVRVMPNTPALAGSGATAICAGQNASKADLDCVETIFARTG</sequence>
<evidence type="ECO:0000259" key="3">
    <source>
        <dbReference type="Pfam" id="PF03807"/>
    </source>
</evidence>
<dbReference type="Pfam" id="PF03807">
    <property type="entry name" value="F420_oxidored"/>
    <property type="match status" value="1"/>
</dbReference>
<dbReference type="InterPro" id="IPR036291">
    <property type="entry name" value="NAD(P)-bd_dom_sf"/>
</dbReference>
<feature type="domain" description="Pyrroline-5-carboxylate reductase catalytic N-terminal" evidence="3">
    <location>
        <begin position="1"/>
        <end position="91"/>
    </location>
</feature>
<comment type="similarity">
    <text evidence="1">Belongs to the pyrroline-5-carboxylate reductase family.</text>
</comment>
<feature type="non-terminal residue" evidence="4">
    <location>
        <position position="1"/>
    </location>
</feature>
<protein>
    <submittedName>
        <fullName evidence="4">ProC</fullName>
    </submittedName>
</protein>
<reference evidence="4" key="1">
    <citation type="journal article" date="2007" name="ISME J.">
        <title>Subsurface clade of Geobacteraceae that predominates in a diversity of Fe(III)-reducing subsurface environments.</title>
        <authorList>
            <person name="Holmes D.E."/>
            <person name="O'Neil R.A."/>
            <person name="Vrionis H.A."/>
            <person name="N'guessan L.A."/>
            <person name="Ortiz-Bernad I."/>
            <person name="Larrahondo M.J."/>
            <person name="Adams L.A."/>
            <person name="Ward J.A."/>
            <person name="Nicoll J.S."/>
            <person name="Nevin K.P."/>
            <person name="Chavan M.A."/>
            <person name="Johnson J.P."/>
            <person name="Long P.E."/>
            <person name="Lovley D.R."/>
        </authorList>
    </citation>
    <scope>NUCLEOTIDE SEQUENCE</scope>
</reference>
<dbReference type="EMBL" id="EF414609">
    <property type="protein sequence ID" value="ABR01135.1"/>
    <property type="molecule type" value="Genomic_DNA"/>
</dbReference>
<name>B0L910_9BACT</name>